<evidence type="ECO:0000313" key="2">
    <source>
        <dbReference type="Proteomes" id="UP000830116"/>
    </source>
</evidence>
<name>A0ABY4CCH2_9BACT</name>
<evidence type="ECO:0008006" key="3">
    <source>
        <dbReference type="Google" id="ProtNLM"/>
    </source>
</evidence>
<reference evidence="1" key="1">
    <citation type="submission" date="2022-03" db="EMBL/GenBank/DDBJ databases">
        <title>Genome Identification and Characterization of new species Bdellovibrio reynosense LBG001 sp. nov. from a Mexico soil sample.</title>
        <authorList>
            <person name="Camilli A."/>
            <person name="Ajao Y."/>
            <person name="Guo X."/>
        </authorList>
    </citation>
    <scope>NUCLEOTIDE SEQUENCE</scope>
    <source>
        <strain evidence="1">LBG001</strain>
    </source>
</reference>
<evidence type="ECO:0000313" key="1">
    <source>
        <dbReference type="EMBL" id="UOF02645.1"/>
    </source>
</evidence>
<protein>
    <recommendedName>
        <fullName evidence="3">Outer membrane protein beta-barrel domain-containing protein</fullName>
    </recommendedName>
</protein>
<gene>
    <name evidence="1" type="ORF">MNR06_06740</name>
</gene>
<sequence>MKKLSLSIFHFLFFILCAAALGGCALGPLANHETARSVGKGMHELSFGAGNAPPFFKWSYGATENFDLGLHAEATSIGIRGKYSFINQTQGVSFAGALGIGNSIGGSHQYGDLLVSGVYNWFEPYGAVRYAHVNTDPFELKDKDTGNVFFETDEYEYNYAQVFLGSRFWFSPKWYLGLEFSAVKPISSKLNIGGTSLLTVGLGVRF</sequence>
<dbReference type="Proteomes" id="UP000830116">
    <property type="component" value="Chromosome"/>
</dbReference>
<organism evidence="1 2">
    <name type="scientific">Bdellovibrio reynosensis</name>
    <dbReference type="NCBI Taxonomy" id="2835041"/>
    <lineage>
        <taxon>Bacteria</taxon>
        <taxon>Pseudomonadati</taxon>
        <taxon>Bdellovibrionota</taxon>
        <taxon>Bdellovibrionia</taxon>
        <taxon>Bdellovibrionales</taxon>
        <taxon>Pseudobdellovibrionaceae</taxon>
        <taxon>Bdellovibrio</taxon>
    </lineage>
</organism>
<proteinExistence type="predicted"/>
<keyword evidence="2" id="KW-1185">Reference proteome</keyword>
<dbReference type="RefSeq" id="WP_243540374.1">
    <property type="nucleotide sequence ID" value="NZ_CP093442.1"/>
</dbReference>
<dbReference type="EMBL" id="CP093442">
    <property type="protein sequence ID" value="UOF02645.1"/>
    <property type="molecule type" value="Genomic_DNA"/>
</dbReference>
<accession>A0ABY4CCH2</accession>
<dbReference type="PROSITE" id="PS51257">
    <property type="entry name" value="PROKAR_LIPOPROTEIN"/>
    <property type="match status" value="1"/>
</dbReference>